<dbReference type="Proteomes" id="UP000292957">
    <property type="component" value="Unassembled WGS sequence"/>
</dbReference>
<organism evidence="1">
    <name type="scientific">Dichomitus squalens</name>
    <dbReference type="NCBI Taxonomy" id="114155"/>
    <lineage>
        <taxon>Eukaryota</taxon>
        <taxon>Fungi</taxon>
        <taxon>Dikarya</taxon>
        <taxon>Basidiomycota</taxon>
        <taxon>Agaricomycotina</taxon>
        <taxon>Agaricomycetes</taxon>
        <taxon>Polyporales</taxon>
        <taxon>Polyporaceae</taxon>
        <taxon>Dichomitus</taxon>
    </lineage>
</organism>
<dbReference type="InterPro" id="IPR023198">
    <property type="entry name" value="PGP-like_dom2"/>
</dbReference>
<dbReference type="SFLD" id="SFLDS00003">
    <property type="entry name" value="Haloacid_Dehalogenase"/>
    <property type="match status" value="1"/>
</dbReference>
<dbReference type="AlphaFoldDB" id="A0A4Q9N4I5"/>
<reference evidence="1" key="1">
    <citation type="submission" date="2019-01" db="EMBL/GenBank/DDBJ databases">
        <title>Draft genome sequences of three monokaryotic isolates of the white-rot basidiomycete fungus Dichomitus squalens.</title>
        <authorList>
            <consortium name="DOE Joint Genome Institute"/>
            <person name="Lopez S.C."/>
            <person name="Andreopoulos B."/>
            <person name="Pangilinan J."/>
            <person name="Lipzen A."/>
            <person name="Riley R."/>
            <person name="Ahrendt S."/>
            <person name="Ng V."/>
            <person name="Barry K."/>
            <person name="Daum C."/>
            <person name="Grigoriev I.V."/>
            <person name="Hilden K.S."/>
            <person name="Makela M.R."/>
            <person name="de Vries R.P."/>
        </authorList>
    </citation>
    <scope>NUCLEOTIDE SEQUENCE [LARGE SCALE GENOMIC DNA]</scope>
    <source>
        <strain evidence="1">OM18370.1</strain>
    </source>
</reference>
<dbReference type="EMBL" id="ML143390">
    <property type="protein sequence ID" value="TBU33726.1"/>
    <property type="molecule type" value="Genomic_DNA"/>
</dbReference>
<dbReference type="SUPFAM" id="SSF56784">
    <property type="entry name" value="HAD-like"/>
    <property type="match status" value="1"/>
</dbReference>
<sequence>MSDAVQRPTIEHVIFDMDGLLIDSERVYTDVTNELLAPYGKEMTWDIKAGLMGKPEREAAVHLLSFFPDLPPSFSIDYYLTARRELQDLRWPTVQPLPGAVKLVKHLHKHRVPMAVATGSQRRNFELKSAHLGDLFDCFEGRVVCADDGLVEKGRGKPHPDIFLVAAEKFLGLDVGKGEAAEASVTEEQRAVRAKGLVFEDGIPGVQAGKRAGMHVVWVPDANLVALGGETTAVDEEPDSTLKSLEEFVPEHWGLPPYDS</sequence>
<dbReference type="Gene3D" id="1.10.150.240">
    <property type="entry name" value="Putative phosphatase, domain 2"/>
    <property type="match status" value="1"/>
</dbReference>
<dbReference type="PANTHER" id="PTHR18901">
    <property type="entry name" value="2-DEOXYGLUCOSE-6-PHOSPHATE PHOSPHATASE 2"/>
    <property type="match status" value="1"/>
</dbReference>
<dbReference type="PANTHER" id="PTHR18901:SF38">
    <property type="entry name" value="PSEUDOURIDINE-5'-PHOSPHATASE"/>
    <property type="match status" value="1"/>
</dbReference>
<protein>
    <submittedName>
        <fullName evidence="1">HAD-like protein</fullName>
    </submittedName>
</protein>
<dbReference type="GO" id="GO:0016791">
    <property type="term" value="F:phosphatase activity"/>
    <property type="evidence" value="ECO:0007669"/>
    <property type="project" value="TreeGrafter"/>
</dbReference>
<proteinExistence type="predicted"/>
<name>A0A4Q9N4I5_9APHY</name>
<dbReference type="Gene3D" id="3.40.50.1000">
    <property type="entry name" value="HAD superfamily/HAD-like"/>
    <property type="match status" value="1"/>
</dbReference>
<dbReference type="OrthoDB" id="40579at2759"/>
<dbReference type="FunFam" id="1.10.150.240:FF:000001">
    <property type="entry name" value="Haloacid dehalogenase-like hydrolase domain"/>
    <property type="match status" value="1"/>
</dbReference>
<gene>
    <name evidence="1" type="ORF">BD311DRAFT_784720</name>
</gene>
<dbReference type="InterPro" id="IPR036412">
    <property type="entry name" value="HAD-like_sf"/>
</dbReference>
<dbReference type="InterPro" id="IPR023214">
    <property type="entry name" value="HAD_sf"/>
</dbReference>
<accession>A0A4Q9N4I5</accession>
<evidence type="ECO:0000313" key="1">
    <source>
        <dbReference type="EMBL" id="TBU33726.1"/>
    </source>
</evidence>
<dbReference type="Pfam" id="PF00702">
    <property type="entry name" value="Hydrolase"/>
    <property type="match status" value="1"/>
</dbReference>
<dbReference type="SFLD" id="SFLDG01129">
    <property type="entry name" value="C1.5:_HAD__Beta-PGM__Phosphata"/>
    <property type="match status" value="1"/>
</dbReference>